<protein>
    <submittedName>
        <fullName evidence="4">Uncharacterized protein si:dkey-87o1.2</fullName>
    </submittedName>
</protein>
<evidence type="ECO:0000313" key="4">
    <source>
        <dbReference type="RefSeq" id="XP_017329186.1"/>
    </source>
</evidence>
<dbReference type="KEGG" id="ipu:108268631"/>
<reference evidence="3" key="1">
    <citation type="journal article" date="2016" name="Nat. Commun.">
        <title>The channel catfish genome sequence provides insights into the evolution of scale formation in teleosts.</title>
        <authorList>
            <person name="Liu Z."/>
            <person name="Liu S."/>
            <person name="Yao J."/>
            <person name="Bao L."/>
            <person name="Zhang J."/>
            <person name="Li Y."/>
            <person name="Jiang C."/>
            <person name="Sun L."/>
            <person name="Wang R."/>
            <person name="Zhang Y."/>
            <person name="Zhou T."/>
            <person name="Zeng Q."/>
            <person name="Fu Q."/>
            <person name="Gao S."/>
            <person name="Li N."/>
            <person name="Koren S."/>
            <person name="Jiang Y."/>
            <person name="Zimin A."/>
            <person name="Xu P."/>
            <person name="Phillippy A.M."/>
            <person name="Geng X."/>
            <person name="Song L."/>
            <person name="Sun F."/>
            <person name="Li C."/>
            <person name="Wang X."/>
            <person name="Chen A."/>
            <person name="Jin Y."/>
            <person name="Yuan Z."/>
            <person name="Yang Y."/>
            <person name="Tan S."/>
            <person name="Peatman E."/>
            <person name="Lu J."/>
            <person name="Qin Z."/>
            <person name="Dunham R."/>
            <person name="Li Z."/>
            <person name="Sonstegard T."/>
            <person name="Feng J."/>
            <person name="Danzmann R.G."/>
            <person name="Schroeder S."/>
            <person name="Scheffler B."/>
            <person name="Duke M.V."/>
            <person name="Ballard L."/>
            <person name="Kucuktas H."/>
            <person name="Kaltenboeck L."/>
            <person name="Liu H."/>
            <person name="Armbruster J."/>
            <person name="Xie Y."/>
            <person name="Kirby M.L."/>
            <person name="Tian Y."/>
            <person name="Flanagan M.E."/>
            <person name="Mu W."/>
            <person name="Waldbieser G.C."/>
        </authorList>
    </citation>
    <scope>NUCLEOTIDE SEQUENCE [LARGE SCALE GENOMIC DNA]</scope>
    <source>
        <strain evidence="3">SDA103</strain>
    </source>
</reference>
<keyword evidence="3" id="KW-1185">Reference proteome</keyword>
<feature type="compositionally biased region" description="Basic and acidic residues" evidence="1">
    <location>
        <begin position="98"/>
        <end position="110"/>
    </location>
</feature>
<evidence type="ECO:0000256" key="1">
    <source>
        <dbReference type="SAM" id="MobiDB-lite"/>
    </source>
</evidence>
<name>A0A2D0RGD1_ICTPU</name>
<dbReference type="OMA" id="RNQMVES"/>
<feature type="signal peptide" evidence="2">
    <location>
        <begin position="1"/>
        <end position="19"/>
    </location>
</feature>
<dbReference type="OrthoDB" id="8960309at2759"/>
<dbReference type="AlphaFoldDB" id="A0A2D0RGD1"/>
<dbReference type="Proteomes" id="UP000221080">
    <property type="component" value="Chromosome 1"/>
</dbReference>
<gene>
    <name evidence="4" type="primary">si:dkey-87o1.2</name>
</gene>
<feature type="region of interest" description="Disordered" evidence="1">
    <location>
        <begin position="84"/>
        <end position="110"/>
    </location>
</feature>
<organism evidence="3 4">
    <name type="scientific">Ictalurus punctatus</name>
    <name type="common">Channel catfish</name>
    <name type="synonym">Silurus punctatus</name>
    <dbReference type="NCBI Taxonomy" id="7998"/>
    <lineage>
        <taxon>Eukaryota</taxon>
        <taxon>Metazoa</taxon>
        <taxon>Chordata</taxon>
        <taxon>Craniata</taxon>
        <taxon>Vertebrata</taxon>
        <taxon>Euteleostomi</taxon>
        <taxon>Actinopterygii</taxon>
        <taxon>Neopterygii</taxon>
        <taxon>Teleostei</taxon>
        <taxon>Ostariophysi</taxon>
        <taxon>Siluriformes</taxon>
        <taxon>Ictaluridae</taxon>
        <taxon>Ictalurus</taxon>
    </lineage>
</organism>
<dbReference type="RefSeq" id="XP_017329186.1">
    <property type="nucleotide sequence ID" value="XM_017473697.2"/>
</dbReference>
<accession>A0A2D0RGD1</accession>
<feature type="chain" id="PRO_5013510466" evidence="2">
    <location>
        <begin position="20"/>
        <end position="168"/>
    </location>
</feature>
<evidence type="ECO:0000313" key="3">
    <source>
        <dbReference type="Proteomes" id="UP000221080"/>
    </source>
</evidence>
<reference evidence="4" key="2">
    <citation type="submission" date="2025-08" db="UniProtKB">
        <authorList>
            <consortium name="RefSeq"/>
        </authorList>
    </citation>
    <scope>IDENTIFICATION</scope>
    <source>
        <tissue evidence="4">Blood</tissue>
    </source>
</reference>
<evidence type="ECO:0000256" key="2">
    <source>
        <dbReference type="SAM" id="SignalP"/>
    </source>
</evidence>
<proteinExistence type="predicted"/>
<dbReference type="GeneID" id="108268631"/>
<sequence>MKSVWTLVLLAVCAVMVVAFHTIKQEMNIHRMRNLIVLNTEEVKTMENEIMSSKLAMQKLSSQLAPLDEQKKQLIKSMEEQMREKENSEKSLNTCQMEKSEFEQQKSEKDSAINMLKANQDGETEKVQEEIQLLQKQILERDTKICLYVDTAREEGRALCQDKMAASN</sequence>
<keyword evidence="2" id="KW-0732">Signal</keyword>